<dbReference type="EMBL" id="BARU01045508">
    <property type="protein sequence ID" value="GAH93977.1"/>
    <property type="molecule type" value="Genomic_DNA"/>
</dbReference>
<sequence length="148" mass="17536">DLSMFYHEKTEREILSLKNYLYERKESIEEDDIDRWIRMVATNRLTGHSIGFFSVYTLPPNQAVSPKRQIKINRKRRQKPEYRGVKERIIKKSISLLRKLTMQQKNYLKEISKSAIFLTKDARNTPEINENLVQLTVTSPPFFKSSSI</sequence>
<proteinExistence type="predicted"/>
<comment type="caution">
    <text evidence="1">The sequence shown here is derived from an EMBL/GenBank/DDBJ whole genome shotgun (WGS) entry which is preliminary data.</text>
</comment>
<dbReference type="AlphaFoldDB" id="X1JIV9"/>
<evidence type="ECO:0000313" key="1">
    <source>
        <dbReference type="EMBL" id="GAH93977.1"/>
    </source>
</evidence>
<feature type="non-terminal residue" evidence="1">
    <location>
        <position position="148"/>
    </location>
</feature>
<protein>
    <submittedName>
        <fullName evidence="1">Uncharacterized protein</fullName>
    </submittedName>
</protein>
<feature type="non-terminal residue" evidence="1">
    <location>
        <position position="1"/>
    </location>
</feature>
<organism evidence="1">
    <name type="scientific">marine sediment metagenome</name>
    <dbReference type="NCBI Taxonomy" id="412755"/>
    <lineage>
        <taxon>unclassified sequences</taxon>
        <taxon>metagenomes</taxon>
        <taxon>ecological metagenomes</taxon>
    </lineage>
</organism>
<accession>X1JIV9</accession>
<name>X1JIV9_9ZZZZ</name>
<reference evidence="1" key="1">
    <citation type="journal article" date="2014" name="Front. Microbiol.">
        <title>High frequency of phylogenetically diverse reductive dehalogenase-homologous genes in deep subseafloor sedimentary metagenomes.</title>
        <authorList>
            <person name="Kawai M."/>
            <person name="Futagami T."/>
            <person name="Toyoda A."/>
            <person name="Takaki Y."/>
            <person name="Nishi S."/>
            <person name="Hori S."/>
            <person name="Arai W."/>
            <person name="Tsubouchi T."/>
            <person name="Morono Y."/>
            <person name="Uchiyama I."/>
            <person name="Ito T."/>
            <person name="Fujiyama A."/>
            <person name="Inagaki F."/>
            <person name="Takami H."/>
        </authorList>
    </citation>
    <scope>NUCLEOTIDE SEQUENCE</scope>
    <source>
        <strain evidence="1">Expedition CK06-06</strain>
    </source>
</reference>
<gene>
    <name evidence="1" type="ORF">S03H2_69021</name>
</gene>